<dbReference type="PANTHER" id="PTHR45835:SF99">
    <property type="entry name" value="CHROMO DOMAIN-CONTAINING PROTEIN-RELATED"/>
    <property type="match status" value="1"/>
</dbReference>
<accession>A0ABQ5D6Z3</accession>
<feature type="compositionally biased region" description="Basic and acidic residues" evidence="1">
    <location>
        <begin position="208"/>
        <end position="222"/>
    </location>
</feature>
<feature type="compositionally biased region" description="Basic and acidic residues" evidence="1">
    <location>
        <begin position="45"/>
        <end position="58"/>
    </location>
</feature>
<dbReference type="GO" id="GO:0003964">
    <property type="term" value="F:RNA-directed DNA polymerase activity"/>
    <property type="evidence" value="ECO:0007669"/>
    <property type="project" value="UniProtKB-KW"/>
</dbReference>
<dbReference type="EMBL" id="BQNB010014805">
    <property type="protein sequence ID" value="GJT32604.1"/>
    <property type="molecule type" value="Genomic_DNA"/>
</dbReference>
<evidence type="ECO:0000256" key="1">
    <source>
        <dbReference type="SAM" id="MobiDB-lite"/>
    </source>
</evidence>
<feature type="region of interest" description="Disordered" evidence="1">
    <location>
        <begin position="21"/>
        <end position="58"/>
    </location>
</feature>
<organism evidence="3 4">
    <name type="scientific">Tanacetum coccineum</name>
    <dbReference type="NCBI Taxonomy" id="301880"/>
    <lineage>
        <taxon>Eukaryota</taxon>
        <taxon>Viridiplantae</taxon>
        <taxon>Streptophyta</taxon>
        <taxon>Embryophyta</taxon>
        <taxon>Tracheophyta</taxon>
        <taxon>Spermatophyta</taxon>
        <taxon>Magnoliopsida</taxon>
        <taxon>eudicotyledons</taxon>
        <taxon>Gunneridae</taxon>
        <taxon>Pentapetalae</taxon>
        <taxon>asterids</taxon>
        <taxon>campanulids</taxon>
        <taxon>Asterales</taxon>
        <taxon>Asteraceae</taxon>
        <taxon>Asteroideae</taxon>
        <taxon>Anthemideae</taxon>
        <taxon>Anthemidinae</taxon>
        <taxon>Tanacetum</taxon>
    </lineage>
</organism>
<reference evidence="3" key="2">
    <citation type="submission" date="2022-01" db="EMBL/GenBank/DDBJ databases">
        <authorList>
            <person name="Yamashiro T."/>
            <person name="Shiraishi A."/>
            <person name="Satake H."/>
            <person name="Nakayama K."/>
        </authorList>
    </citation>
    <scope>NUCLEOTIDE SEQUENCE</scope>
</reference>
<feature type="domain" description="Integrase catalytic" evidence="2">
    <location>
        <begin position="463"/>
        <end position="558"/>
    </location>
</feature>
<gene>
    <name evidence="3" type="ORF">Tco_0923023</name>
</gene>
<dbReference type="Gene3D" id="3.30.420.10">
    <property type="entry name" value="Ribonuclease H-like superfamily/Ribonuclease H"/>
    <property type="match status" value="1"/>
</dbReference>
<dbReference type="Proteomes" id="UP001151760">
    <property type="component" value="Unassembled WGS sequence"/>
</dbReference>
<keyword evidence="3" id="KW-0808">Transferase</keyword>
<feature type="region of interest" description="Disordered" evidence="1">
    <location>
        <begin position="156"/>
        <end position="242"/>
    </location>
</feature>
<sequence length="607" mass="66928">MYHMYQELYPEYLAPSNAEVPLEDEPLPVDASPTALSLGYVADSNPDKHPAEDPEKDHTILSIEGMSAPTPRSPQTKVPFAQTRLRRARKTVRLEPPMSASMEARIAEHAAAPTPPLPVASPPLPLPSPLTTSPTDAGAPLGYRAAGIRMRAASPPLLLPSTSHRTDIPEAKMPPRKRACLTTPTPGLKVRESSAAGAARQPGTTLEADLRRDRVMETENTTKKRTSRHTSTTTTPTSTPVPDVQLRILIERGIAAVLAERDVDRSRNGNDSYYVGGLPDMIHGSVKASKPKTMQEAIEFATEMMDKKILTNMLSNILIGPGERTDGGIKPLCPKCKHHMMDHGHFRSDCLKLKNGNQGNRAGNGNVVARVYAVGSAGTNLNSNVVTGTFLLNNHYALILFDIGADRSFVSTAFSSLIDIIPTTLNHGYDVKLATNKQEHEEHLKLILELLKKEQLSKGGRCDNAKRKGSSQAILRLKTERTFQKAMGTRLDMSTAYHPETDGQSERTIQTLEDMLRACVIDFGNGWERHLPLIEFSYNNSYHASIKAAPFEALYGQKCRSPVCWSEVEDAQEKLQSHVHIISFHETTEKIVQIKKKKFKPARDKPE</sequence>
<keyword evidence="4" id="KW-1185">Reference proteome</keyword>
<comment type="caution">
    <text evidence="3">The sequence shown here is derived from an EMBL/GenBank/DDBJ whole genome shotgun (WGS) entry which is preliminary data.</text>
</comment>
<dbReference type="SUPFAM" id="SSF53098">
    <property type="entry name" value="Ribonuclease H-like"/>
    <property type="match status" value="1"/>
</dbReference>
<dbReference type="InterPro" id="IPR012337">
    <property type="entry name" value="RNaseH-like_sf"/>
</dbReference>
<proteinExistence type="predicted"/>
<dbReference type="PROSITE" id="PS50994">
    <property type="entry name" value="INTEGRASE"/>
    <property type="match status" value="1"/>
</dbReference>
<protein>
    <submittedName>
        <fullName evidence="3">Reverse transcriptase domain-containing protein</fullName>
    </submittedName>
</protein>
<dbReference type="InterPro" id="IPR036397">
    <property type="entry name" value="RNaseH_sf"/>
</dbReference>
<dbReference type="Pfam" id="PF08284">
    <property type="entry name" value="RVP_2"/>
    <property type="match status" value="1"/>
</dbReference>
<evidence type="ECO:0000259" key="2">
    <source>
        <dbReference type="PROSITE" id="PS50994"/>
    </source>
</evidence>
<evidence type="ECO:0000313" key="3">
    <source>
        <dbReference type="EMBL" id="GJT32604.1"/>
    </source>
</evidence>
<feature type="compositionally biased region" description="Low complexity" evidence="1">
    <location>
        <begin position="229"/>
        <end position="240"/>
    </location>
</feature>
<name>A0ABQ5D6Z3_9ASTR</name>
<dbReference type="PANTHER" id="PTHR45835">
    <property type="entry name" value="YALI0A06105P"/>
    <property type="match status" value="1"/>
</dbReference>
<keyword evidence="3" id="KW-0548">Nucleotidyltransferase</keyword>
<reference evidence="3" key="1">
    <citation type="journal article" date="2022" name="Int. J. Mol. Sci.">
        <title>Draft Genome of Tanacetum Coccineum: Genomic Comparison of Closely Related Tanacetum-Family Plants.</title>
        <authorList>
            <person name="Yamashiro T."/>
            <person name="Shiraishi A."/>
            <person name="Nakayama K."/>
            <person name="Satake H."/>
        </authorList>
    </citation>
    <scope>NUCLEOTIDE SEQUENCE</scope>
</reference>
<evidence type="ECO:0000313" key="4">
    <source>
        <dbReference type="Proteomes" id="UP001151760"/>
    </source>
</evidence>
<keyword evidence="3" id="KW-0695">RNA-directed DNA polymerase</keyword>
<dbReference type="InterPro" id="IPR001584">
    <property type="entry name" value="Integrase_cat-core"/>
</dbReference>